<dbReference type="AlphaFoldDB" id="A0A7R9PD59"/>
<feature type="compositionally biased region" description="Low complexity" evidence="1">
    <location>
        <begin position="1"/>
        <end position="11"/>
    </location>
</feature>
<feature type="region of interest" description="Disordered" evidence="1">
    <location>
        <begin position="1"/>
        <end position="68"/>
    </location>
</feature>
<evidence type="ECO:0000313" key="2">
    <source>
        <dbReference type="EMBL" id="CAD7578849.1"/>
    </source>
</evidence>
<reference evidence="2" key="1">
    <citation type="submission" date="2020-11" db="EMBL/GenBank/DDBJ databases">
        <authorList>
            <person name="Tran Van P."/>
        </authorList>
    </citation>
    <scope>NUCLEOTIDE SEQUENCE</scope>
</reference>
<proteinExistence type="predicted"/>
<feature type="region of interest" description="Disordered" evidence="1">
    <location>
        <begin position="154"/>
        <end position="175"/>
    </location>
</feature>
<feature type="region of interest" description="Disordered" evidence="1">
    <location>
        <begin position="220"/>
        <end position="242"/>
    </location>
</feature>
<organism evidence="2">
    <name type="scientific">Timema californicum</name>
    <name type="common">California timema</name>
    <name type="synonym">Walking stick</name>
    <dbReference type="NCBI Taxonomy" id="61474"/>
    <lineage>
        <taxon>Eukaryota</taxon>
        <taxon>Metazoa</taxon>
        <taxon>Ecdysozoa</taxon>
        <taxon>Arthropoda</taxon>
        <taxon>Hexapoda</taxon>
        <taxon>Insecta</taxon>
        <taxon>Pterygota</taxon>
        <taxon>Neoptera</taxon>
        <taxon>Polyneoptera</taxon>
        <taxon>Phasmatodea</taxon>
        <taxon>Timematodea</taxon>
        <taxon>Timematoidea</taxon>
        <taxon>Timematidae</taxon>
        <taxon>Timema</taxon>
    </lineage>
</organism>
<feature type="region of interest" description="Disordered" evidence="1">
    <location>
        <begin position="939"/>
        <end position="981"/>
    </location>
</feature>
<accession>A0A7R9PD59</accession>
<dbReference type="EMBL" id="OE188913">
    <property type="protein sequence ID" value="CAD7578849.1"/>
    <property type="molecule type" value="Genomic_DNA"/>
</dbReference>
<sequence>MSSKKSQSSSSPNKLCTEPLKCKAENLTSKNKSNERDSPSSASSSSHQDNNGRENSTLGSPNSLQRSQTYNTISPSTIDSSLSFSIEVIPCMNSQLKKEFSPQNGLEATNMGTPINLENSGTKYVQIETCSNTDDNQDSLKDNIQDREVINVREETSRSYSNNTSSDNSTKVTSKIREPLTEVELCSQDPNDHTNENISITKEYLIKTMSSFEETGLVEDPAASHHHPDTSGNDDNDSNRCTTSHEYGERNTVVPSNMCEDSGENTTNKTSEIIIGLSETMSYNACTKRCQNENIKIEGHDKGIFTSIKTSKTCVARSKVPPKESLVERQSDILPVNVSNLDINRNNDTPNKTVCYESSKTHVPVIKSLNDVINSNSIRTSTQTSHASSMEHVNILRRDVRNKWDFLECSCTNLSSFQNPALQERKIENKFLDEVENIFSSGSHVCSSSDEESLDESYEESQRIRRCVGPRGLDCLPVRRIQCVREIVHCFNSSTITVLCGFQQTPRAEGSTPRTHMFHDEESLDESYEESQRIRRCVGPRGLDCLPVRRIQCVREIVHCFNSSTITVLCGFQQTPRAEGSTPRTHMFQLVYPPELTMIIPYTPFQFLSELNFHGTLDRYDQQLLQLNNIVTLQWVERSEMQGTLLVQDRTDDTESTAASQEKALNDLQDVITAHGERRSSYSSRRRLTTLLSEDIQPVVVERLIGDARRSMFYFQGPNPVTTPLGPWHNPQNGPLNLTANQTGLQDTSSVTFRDHMMASQRRQRQSRAERDTTVDDDWYRRRRERRRAGSGLYNFDQEETSLRRLGVTTYRQALENHRNQTRMGRSFQNTSQPVRRGTPSERDEVREFPYNSNSILNTIDVTASREVVEPEETISDSLSPNPPRINIASQDKVNTESEPKCTNNLSKSTKKETSKYQEPFKNSIQLIAQELYKTLKKQRHSIENPGAHPRQESVPQHECKQDSKQPERTHQRLDHGGELTVVSKPSYVIIEGAGSSSQKIETNSSSSSSEVLVIKHPISVIVKAKSGSIFRHSLESEAIQNVPNDYDLCSHSCQETSPHPRSQEVGVNMEAGATTDTPRDTVSQTDPLVQQTEGLIIISQRYSDTADSGDDSA</sequence>
<gene>
    <name evidence="2" type="ORF">TCMB3V08_LOCUS11386</name>
</gene>
<evidence type="ECO:0000256" key="1">
    <source>
        <dbReference type="SAM" id="MobiDB-lite"/>
    </source>
</evidence>
<feature type="compositionally biased region" description="Low complexity" evidence="1">
    <location>
        <begin position="158"/>
        <end position="173"/>
    </location>
</feature>
<feature type="compositionally biased region" description="Polar residues" evidence="1">
    <location>
        <begin position="47"/>
        <end position="68"/>
    </location>
</feature>
<name>A0A7R9PD59_TIMCA</name>
<feature type="region of interest" description="Disordered" evidence="1">
    <location>
        <begin position="868"/>
        <end position="918"/>
    </location>
</feature>
<feature type="compositionally biased region" description="Basic and acidic residues" evidence="1">
    <location>
        <begin position="950"/>
        <end position="978"/>
    </location>
</feature>
<protein>
    <submittedName>
        <fullName evidence="2">(California timema) hypothetical protein</fullName>
    </submittedName>
</protein>